<dbReference type="EMBL" id="BQNB010012821">
    <property type="protein sequence ID" value="GJT08331.1"/>
    <property type="molecule type" value="Genomic_DNA"/>
</dbReference>
<dbReference type="Proteomes" id="UP001151760">
    <property type="component" value="Unassembled WGS sequence"/>
</dbReference>
<accession>A0ABQ5B082</accession>
<evidence type="ECO:0008006" key="4">
    <source>
        <dbReference type="Google" id="ProtNLM"/>
    </source>
</evidence>
<protein>
    <recommendedName>
        <fullName evidence="4">Reverse transcriptase Ty1/copia-type domain-containing protein</fullName>
    </recommendedName>
</protein>
<evidence type="ECO:0000313" key="2">
    <source>
        <dbReference type="EMBL" id="GJT08331.1"/>
    </source>
</evidence>
<keyword evidence="3" id="KW-1185">Reference proteome</keyword>
<evidence type="ECO:0000313" key="3">
    <source>
        <dbReference type="Proteomes" id="UP001151760"/>
    </source>
</evidence>
<organism evidence="2 3">
    <name type="scientific">Tanacetum coccineum</name>
    <dbReference type="NCBI Taxonomy" id="301880"/>
    <lineage>
        <taxon>Eukaryota</taxon>
        <taxon>Viridiplantae</taxon>
        <taxon>Streptophyta</taxon>
        <taxon>Embryophyta</taxon>
        <taxon>Tracheophyta</taxon>
        <taxon>Spermatophyta</taxon>
        <taxon>Magnoliopsida</taxon>
        <taxon>eudicotyledons</taxon>
        <taxon>Gunneridae</taxon>
        <taxon>Pentapetalae</taxon>
        <taxon>asterids</taxon>
        <taxon>campanulids</taxon>
        <taxon>Asterales</taxon>
        <taxon>Asteraceae</taxon>
        <taxon>Asteroideae</taxon>
        <taxon>Anthemideae</taxon>
        <taxon>Anthemidinae</taxon>
        <taxon>Tanacetum</taxon>
    </lineage>
</organism>
<reference evidence="2" key="2">
    <citation type="submission" date="2022-01" db="EMBL/GenBank/DDBJ databases">
        <authorList>
            <person name="Yamashiro T."/>
            <person name="Shiraishi A."/>
            <person name="Satake H."/>
            <person name="Nakayama K."/>
        </authorList>
    </citation>
    <scope>NUCLEOTIDE SEQUENCE</scope>
</reference>
<evidence type="ECO:0000256" key="1">
    <source>
        <dbReference type="SAM" id="MobiDB-lite"/>
    </source>
</evidence>
<gene>
    <name evidence="2" type="ORF">Tco_0842793</name>
</gene>
<proteinExistence type="predicted"/>
<feature type="compositionally biased region" description="Polar residues" evidence="1">
    <location>
        <begin position="1"/>
        <end position="11"/>
    </location>
</feature>
<feature type="region of interest" description="Disordered" evidence="1">
    <location>
        <begin position="1"/>
        <end position="47"/>
    </location>
</feature>
<name>A0ABQ5B082_9ASTR</name>
<comment type="caution">
    <text evidence="2">The sequence shown here is derived from an EMBL/GenBank/DDBJ whole genome shotgun (WGS) entry which is preliminary data.</text>
</comment>
<sequence length="636" mass="71293">MSEGSENSGSFKDSRRSNEEYFEDGASSKEGSFETPHVRRSTRESRAPVRYSPSANYLLLTENGELESYSEALSSKEFVQWKKAINEEMVSLEKNLTLVLVILTNRTKAPQSLIDVRVQESRIKKKLQEPSYVRALNDTSTQHKSKGFQLAGQEENLECRLKEILYGLIQASRLWYLKFDSFMQKNKVDDMLVAGSDMAEFNKPKGKLLLVFEMKDKCSEKHVLSYVLTVDVTTVEYTKNSIHLVKDLKVCSWAKLVRILISEGSLSLLKILETKSLAGMFTRIPCIESLLALRLVGAPCSVCSAVQKGTDVCGASGATPSQSRFNDSSGRANHTVQIECDRWSTTLEHVASCIVGREAYCSAGFKGRIVGCKPNPTSTDHSPPLDISKYQFENFSEFNDDSTLIDDDSFSIDDIDYVEASPPDSELVSLEVVEIVILKVGGIDIDILQTIKDDILREKLLNVNLLIAKIEALKDNPTPSSDFISSGSPTSYSDLSLTDYEAFFRDSEPDSRDFTMDVVEVIFDNLTREPRVHVPNVLPTHPTLHLDQDFILSSDSLFAYVVWIFLPFLTYPVAPQYLLSSGNEDTIFDLGISIYHSFMPGVSHRSETFMKFNVYPNHLNESPKEILSSTCSPMDQ</sequence>
<reference evidence="2" key="1">
    <citation type="journal article" date="2022" name="Int. J. Mol. Sci.">
        <title>Draft Genome of Tanacetum Coccineum: Genomic Comparison of Closely Related Tanacetum-Family Plants.</title>
        <authorList>
            <person name="Yamashiro T."/>
            <person name="Shiraishi A."/>
            <person name="Nakayama K."/>
            <person name="Satake H."/>
        </authorList>
    </citation>
    <scope>NUCLEOTIDE SEQUENCE</scope>
</reference>